<protein>
    <submittedName>
        <fullName evidence="3">Putative NAD+ synthase</fullName>
    </submittedName>
</protein>
<dbReference type="InterPro" id="IPR014729">
    <property type="entry name" value="Rossmann-like_a/b/a_fold"/>
</dbReference>
<accession>F1T5Z2</accession>
<feature type="region of interest" description="Disordered" evidence="1">
    <location>
        <begin position="717"/>
        <end position="739"/>
    </location>
</feature>
<dbReference type="EMBL" id="ACGK02000002">
    <property type="protein sequence ID" value="EGF22897.1"/>
    <property type="molecule type" value="Genomic_DNA"/>
</dbReference>
<sequence>MNILMVHTRLICSTVAEMLAKLEELDAYATRHAVDLIIVPRSFTNACLKVGTADPSSLAHSSRCDDLDVRLRCLYTMALHVKTPLLAPCDWSFASREYPCAFLLEERLPRRVTRFSLCHQRFVCTFSPRNLDAYKKYEPHGIILFDSQPLSLSSALEFVNASAHTPSSTAENTPSNTSAHTAERTAENAAPDTAANKFARVTPFMQDTLITPTICPVYVVPSIGCINNKLYVAPSFVLQPHGTMSAYCAPFEQRFCLYNTDQSPTSKDKLSTQKLSTRIQKNPDYAYMHIWDALCMGIQDRCAMFGAREVVCVMDGGLASSVLAALLVDALGALHVHALIAPRECSYDFTAANTLATALGIDARTCNDMSYGQGFRTLQEKIHVREGALVGYAQTWAQTLSAVLVSSCDKLSYMLGVYTLFDTCTRIAPLADLLRCDVERLARARMTRSALFSTCEYKNIEYQRLQEHLSVPATCDVRTLDSNLQNYLHQRVSASDQSHATQSGATQEVIDFFTSCLHKLSHTLAAPFDTFTLSNCPISACILAAQADTLSTALVPTDLSSQLFQKIDLSLMKAFSRSPESLLKLFGADDDDADPDDADPDDPYLDDDDDDDELDEDILLRATGARDVDPSADRDVIKHAQSLKAWLESHGFQTLPVAGGFMTVGNAHDIDEDELRKLLQSLPGDIDSHIMQANIEVPSDSVSDFETFMKDIQRVFNKTSDDSQEHTSDDTQSNTSDKTIDKFIRDLQHAFDLKNKMSSQKAARAQVRSQDQSIQDLVDDILNARPLSHEESFYILDNQLDTFENMEFRANDTHQSHAHDASFTKLMNKKLTSAHAERHLKFILGTVRDFCYGGVFYNHAQRPTRTSHANASSVSGTSLQMTHELDDNNPYSEN</sequence>
<dbReference type="GO" id="GO:0006163">
    <property type="term" value="P:purine nucleotide metabolic process"/>
    <property type="evidence" value="ECO:0007669"/>
    <property type="project" value="UniProtKB-ARBA"/>
</dbReference>
<comment type="caution">
    <text evidence="3">The sequence shown here is derived from an EMBL/GenBank/DDBJ whole genome shotgun (WGS) entry which is preliminary data.</text>
</comment>
<dbReference type="Gene3D" id="3.40.50.620">
    <property type="entry name" value="HUPs"/>
    <property type="match status" value="1"/>
</dbReference>
<feature type="region of interest" description="Disordered" evidence="1">
    <location>
        <begin position="586"/>
        <end position="612"/>
    </location>
</feature>
<evidence type="ECO:0000259" key="2">
    <source>
        <dbReference type="Pfam" id="PF02540"/>
    </source>
</evidence>
<feature type="compositionally biased region" description="Basic and acidic residues" evidence="1">
    <location>
        <begin position="717"/>
        <end position="729"/>
    </location>
</feature>
<proteinExistence type="predicted"/>
<organism evidence="3 4">
    <name type="scientific">Fannyhessea vaginae DSM 15829</name>
    <dbReference type="NCBI Taxonomy" id="525256"/>
    <lineage>
        <taxon>Bacteria</taxon>
        <taxon>Bacillati</taxon>
        <taxon>Actinomycetota</taxon>
        <taxon>Coriobacteriia</taxon>
        <taxon>Coriobacteriales</taxon>
        <taxon>Atopobiaceae</taxon>
        <taxon>Fannyhessea</taxon>
    </lineage>
</organism>
<dbReference type="eggNOG" id="COG0388">
    <property type="taxonomic scope" value="Bacteria"/>
</dbReference>
<feature type="compositionally biased region" description="Polar residues" evidence="1">
    <location>
        <begin position="864"/>
        <end position="881"/>
    </location>
</feature>
<evidence type="ECO:0000313" key="3">
    <source>
        <dbReference type="EMBL" id="EGF22897.1"/>
    </source>
</evidence>
<name>F1T5Z2_9ACTN</name>
<dbReference type="InterPro" id="IPR022310">
    <property type="entry name" value="NAD/GMP_synthase"/>
</dbReference>
<gene>
    <name evidence="3" type="ORF">HMPREF0091_10892</name>
</gene>
<feature type="compositionally biased region" description="Acidic residues" evidence="1">
    <location>
        <begin position="588"/>
        <end position="612"/>
    </location>
</feature>
<evidence type="ECO:0000313" key="4">
    <source>
        <dbReference type="Proteomes" id="UP000005947"/>
    </source>
</evidence>
<reference evidence="3 4" key="1">
    <citation type="submission" date="2011-02" db="EMBL/GenBank/DDBJ databases">
        <authorList>
            <person name="Muzny D."/>
            <person name="Qin X."/>
            <person name="Buhay C."/>
            <person name="Dugan-Rocha S."/>
            <person name="Ding Y."/>
            <person name="Chen G."/>
            <person name="Hawes A."/>
            <person name="Holder M."/>
            <person name="Jhangiani S."/>
            <person name="Johnson A."/>
            <person name="Khan Z."/>
            <person name="Li Z."/>
            <person name="Liu W."/>
            <person name="Liu X."/>
            <person name="Perez L."/>
            <person name="Shen H."/>
            <person name="Wang Q."/>
            <person name="Watt J."/>
            <person name="Xi L."/>
            <person name="Xin Y."/>
            <person name="Zhou J."/>
            <person name="Deng J."/>
            <person name="Jiang H."/>
            <person name="Liu Y."/>
            <person name="Qu J."/>
            <person name="Song X.-Z."/>
            <person name="Zhang L."/>
            <person name="Villasana D."/>
            <person name="Johnson A."/>
            <person name="Liu J."/>
            <person name="Liyanage D."/>
            <person name="Lorensuhewa L."/>
            <person name="Robinson T."/>
            <person name="Song A."/>
            <person name="Song B.-B."/>
            <person name="Dinh H."/>
            <person name="Thornton R."/>
            <person name="Coyle M."/>
            <person name="Francisco L."/>
            <person name="Jackson L."/>
            <person name="Javaid M."/>
            <person name="Korchina V."/>
            <person name="Kovar C."/>
            <person name="Mata R."/>
            <person name="Mathew T."/>
            <person name="Ngo R."/>
            <person name="Nguyen L."/>
            <person name="Nguyen N."/>
            <person name="Okwuonu G."/>
            <person name="Ongeri F."/>
            <person name="Pham C."/>
            <person name="Simmons D."/>
            <person name="Wilczek-Boney K."/>
            <person name="Hale W."/>
            <person name="Jakkamsetti A."/>
            <person name="Pham P."/>
            <person name="Ruth R."/>
            <person name="San Lucas F."/>
            <person name="Warren J."/>
            <person name="Zhang J."/>
            <person name="Zhao Z."/>
            <person name="Zhou C."/>
            <person name="Zhu D."/>
            <person name="Lee S."/>
            <person name="Bess C."/>
            <person name="Blankenburg K."/>
            <person name="Forbes L."/>
            <person name="Fu Q."/>
            <person name="Gubbala S."/>
            <person name="Hirani K."/>
            <person name="Jayaseelan J.C."/>
            <person name="Lara F."/>
            <person name="Munidasa M."/>
            <person name="Palculict T."/>
            <person name="Patil S."/>
            <person name="Pu L.-L."/>
            <person name="Saada N."/>
            <person name="Tang L."/>
            <person name="Weissenberger G."/>
            <person name="Zhu Y."/>
            <person name="Hemphill L."/>
            <person name="Shang Y."/>
            <person name="Youmans B."/>
            <person name="Ayvaz T."/>
            <person name="Ross M."/>
            <person name="Santibanez J."/>
            <person name="Aqrawi P."/>
            <person name="Gross S."/>
            <person name="Joshi V."/>
            <person name="Fowler G."/>
            <person name="Nazareth L."/>
            <person name="Reid J."/>
            <person name="Worley K."/>
            <person name="Petrosino J."/>
            <person name="Highlander S."/>
            <person name="Gibbs R."/>
        </authorList>
    </citation>
    <scope>NUCLEOTIDE SEQUENCE [LARGE SCALE GENOMIC DNA]</scope>
    <source>
        <strain evidence="3 4">DSM 15829</strain>
    </source>
</reference>
<dbReference type="SUPFAM" id="SSF52402">
    <property type="entry name" value="Adenine nucleotide alpha hydrolases-like"/>
    <property type="match status" value="1"/>
</dbReference>
<dbReference type="AlphaFoldDB" id="F1T5Z2"/>
<feature type="region of interest" description="Disordered" evidence="1">
    <location>
        <begin position="864"/>
        <end position="894"/>
    </location>
</feature>
<dbReference type="RefSeq" id="WP_006303081.1">
    <property type="nucleotide sequence ID" value="NZ_ACGK02000002.1"/>
</dbReference>
<dbReference type="GeneID" id="93210621"/>
<feature type="domain" description="NAD/GMP synthase" evidence="2">
    <location>
        <begin position="291"/>
        <end position="445"/>
    </location>
</feature>
<dbReference type="Pfam" id="PF02540">
    <property type="entry name" value="NAD_synthase"/>
    <property type="match status" value="1"/>
</dbReference>
<keyword evidence="4" id="KW-1185">Reference proteome</keyword>
<feature type="compositionally biased region" description="Polar residues" evidence="1">
    <location>
        <begin position="164"/>
        <end position="180"/>
    </location>
</feature>
<feature type="region of interest" description="Disordered" evidence="1">
    <location>
        <begin position="164"/>
        <end position="192"/>
    </location>
</feature>
<dbReference type="Proteomes" id="UP000005947">
    <property type="component" value="Unassembled WGS sequence"/>
</dbReference>
<evidence type="ECO:0000256" key="1">
    <source>
        <dbReference type="SAM" id="MobiDB-lite"/>
    </source>
</evidence>